<evidence type="ECO:0000313" key="1">
    <source>
        <dbReference type="EMBL" id="MCI4374103.1"/>
    </source>
</evidence>
<dbReference type="EMBL" id="CM040454">
    <property type="protein sequence ID" value="MCI4374103.1"/>
    <property type="molecule type" value="Genomic_DNA"/>
</dbReference>
<accession>A0ACC5W686</accession>
<comment type="caution">
    <text evidence="1">The sequence shown here is derived from an EMBL/GenBank/DDBJ whole genome shotgun (WGS) entry which is preliminary data.</text>
</comment>
<sequence length="497" mass="54857">MMHLAVLLTCIGLISATALPEQAVDNEGQSGKVVGGSNAQPNKWKWQISLQFDSWNSGDFGHICGGTLISADCVMTAAHCILDLDVKKYRVVLGEYNLSKVEGREQTRSVIWIKIHPGWTNDLANGNDLALMKLDSPAYDNGYVAIADLPYPGQILPNGFPCYITGWGLLATGGYMPDILQEAPIGIVDFSVCSSPTWWGTVVKKTMVCAGGDGLTSGCQGDSGGPLSCFVDGYWMVHGVVSFGSSVNCNLYTKPTVFTRVSAFSEWLYNTSVVWVQEWSYTHTEEGTLKMSISHSRSTAHIFSSNNHSCSSLVNNTLALAPDSTTSSSSNLPSHIPQMEGGPYGYSMGSQGLSRTSERSGEPMMGMAYLPYSTCSNTTMERPAQHSHVIQQEFSQFLLPPPPSTFRQPGQKRGLSKDSMEYRLRRERNNIAVRKSRDKARRRIQLTQQKALELQEENHRLLLHIEQLSHEVDTLSRYLSQRHLQNKVNDVGVEENC</sequence>
<dbReference type="Proteomes" id="UP000829447">
    <property type="component" value="Linkage Group LG1"/>
</dbReference>
<proteinExistence type="predicted"/>
<evidence type="ECO:0000313" key="2">
    <source>
        <dbReference type="Proteomes" id="UP000829447"/>
    </source>
</evidence>
<gene>
    <name evidence="1" type="ORF">PGIGA_G00002300</name>
</gene>
<protein>
    <submittedName>
        <fullName evidence="1">Uncharacterized protein</fullName>
    </submittedName>
</protein>
<reference evidence="1 2" key="1">
    <citation type="journal article" date="2022" name="bioRxiv">
        <title>An ancient truncated duplication of the anti-Mullerian hormone receptor type 2 gene is a potential conserved master sex determinant in the Pangasiidae catfish family.</title>
        <authorList>
            <person name="Wen M."/>
            <person name="Pan Q."/>
            <person name="Jouanno E."/>
            <person name="Montfort J."/>
            <person name="Zahm M."/>
            <person name="Cabau C."/>
            <person name="Klopp C."/>
            <person name="Iampietro C."/>
            <person name="Roques C."/>
            <person name="Bouchez O."/>
            <person name="Castinel A."/>
            <person name="Donnadieu C."/>
            <person name="Parrinello H."/>
            <person name="Poncet C."/>
            <person name="Belmonte E."/>
            <person name="Gautier V."/>
            <person name="Avarre J.-C."/>
            <person name="Dugue R."/>
            <person name="Gustiano R."/>
            <person name="Ha T.T.T."/>
            <person name="Campet M."/>
            <person name="Sriphairoj K."/>
            <person name="Ribolli J."/>
            <person name="de Almeida F.L."/>
            <person name="Desvignes T."/>
            <person name="Postlethwait J.H."/>
            <person name="Bucao C.F."/>
            <person name="Robinson-Rechavi M."/>
            <person name="Bobe J."/>
            <person name="Herpin A."/>
            <person name="Guiguen Y."/>
        </authorList>
    </citation>
    <scope>NUCLEOTIDE SEQUENCE [LARGE SCALE GENOMIC DNA]</scope>
    <source>
        <strain evidence="1">YG-Dec2019</strain>
    </source>
</reference>
<name>A0ACC5W686_PANGG</name>
<organism evidence="1 2">
    <name type="scientific">Pangasianodon gigas</name>
    <name type="common">Mekong giant catfish</name>
    <name type="synonym">Pangasius gigas</name>
    <dbReference type="NCBI Taxonomy" id="30993"/>
    <lineage>
        <taxon>Eukaryota</taxon>
        <taxon>Metazoa</taxon>
        <taxon>Chordata</taxon>
        <taxon>Craniata</taxon>
        <taxon>Vertebrata</taxon>
        <taxon>Euteleostomi</taxon>
        <taxon>Actinopterygii</taxon>
        <taxon>Neopterygii</taxon>
        <taxon>Teleostei</taxon>
        <taxon>Ostariophysi</taxon>
        <taxon>Siluriformes</taxon>
        <taxon>Pangasiidae</taxon>
        <taxon>Pangasianodon</taxon>
    </lineage>
</organism>
<keyword evidence="2" id="KW-1185">Reference proteome</keyword>